<feature type="domain" description="Heterokaryon incompatibility" evidence="1">
    <location>
        <begin position="30"/>
        <end position="171"/>
    </location>
</feature>
<keyword evidence="3" id="KW-1185">Reference proteome</keyword>
<dbReference type="PANTHER" id="PTHR24148">
    <property type="entry name" value="ANKYRIN REPEAT DOMAIN-CONTAINING PROTEIN 39 HOMOLOG-RELATED"/>
    <property type="match status" value="1"/>
</dbReference>
<dbReference type="EMBL" id="KV722446">
    <property type="protein sequence ID" value="OCH88669.1"/>
    <property type="molecule type" value="Genomic_DNA"/>
</dbReference>
<organism evidence="2 3">
    <name type="scientific">Obba rivulosa</name>
    <dbReference type="NCBI Taxonomy" id="1052685"/>
    <lineage>
        <taxon>Eukaryota</taxon>
        <taxon>Fungi</taxon>
        <taxon>Dikarya</taxon>
        <taxon>Basidiomycota</taxon>
        <taxon>Agaricomycotina</taxon>
        <taxon>Agaricomycetes</taxon>
        <taxon>Polyporales</taxon>
        <taxon>Gelatoporiaceae</taxon>
        <taxon>Obba</taxon>
    </lineage>
</organism>
<dbReference type="InterPro" id="IPR052895">
    <property type="entry name" value="HetReg/Transcr_Mod"/>
</dbReference>
<name>A0A8E2ASU8_9APHY</name>
<dbReference type="PANTHER" id="PTHR24148:SF64">
    <property type="entry name" value="HETEROKARYON INCOMPATIBILITY DOMAIN-CONTAINING PROTEIN"/>
    <property type="match status" value="1"/>
</dbReference>
<proteinExistence type="predicted"/>
<sequence>MNIYLVRVRERSTGTLFIERKSSATTSDAYIAISHVWGTPETVQPSHVDGVGIVQLSPWKKDILSILRRPNICGDGWFWMDLFCIDQRPDATISITEQLMAIPAIYRSSQCVRVLAESPICDAWQTIAARVASIADIDSELFGEEELRHARRCPNMFFCDPWFERSWTRQEGLYGMTIEIIMLNRVGCQRLQASASDTAKQRWVTEGSALAKRSMAEFFLDDKFAYHGLVSREGENARFQMYLDLIYRHRIEIAKYGGTFGPHSGYSPLSEAWRSGRITTKARDYILAVFPDITGYCVSTDARRMTFDALLADALNQIAIQQRFYLTPKFTRGMMMTTSSKESAMPWIPRQPSSISEALDGFMGHFLEEHKGKDATKFFSLASRITFEDASCTKEGLAELKKTWEATAQTIKHMVHVHPSSPCTGVTRGNVQTDEGLLHQYFVQQFVPVAVARYLTEAKFQQLELQTTGILTFERVQNIPDHIFSRELERFLVCLICGTTLCTADTILKSASLVLIPTTFGKLLALVNRDILHAASPQDCALISTTAWSLQGFLVAAQKNSRAYYIVGRTIIPEDRFWDTLEMQH</sequence>
<evidence type="ECO:0000313" key="2">
    <source>
        <dbReference type="EMBL" id="OCH88669.1"/>
    </source>
</evidence>
<dbReference type="AlphaFoldDB" id="A0A8E2ASU8"/>
<dbReference type="Proteomes" id="UP000250043">
    <property type="component" value="Unassembled WGS sequence"/>
</dbReference>
<dbReference type="Pfam" id="PF06985">
    <property type="entry name" value="HET"/>
    <property type="match status" value="1"/>
</dbReference>
<accession>A0A8E2ASU8</accession>
<protein>
    <recommendedName>
        <fullName evidence="1">Heterokaryon incompatibility domain-containing protein</fullName>
    </recommendedName>
</protein>
<reference evidence="2 3" key="1">
    <citation type="submission" date="2016-07" db="EMBL/GenBank/DDBJ databases">
        <title>Draft genome of the white-rot fungus Obba rivulosa 3A-2.</title>
        <authorList>
            <consortium name="DOE Joint Genome Institute"/>
            <person name="Miettinen O."/>
            <person name="Riley R."/>
            <person name="Acob R."/>
            <person name="Barry K."/>
            <person name="Cullen D."/>
            <person name="De Vries R."/>
            <person name="Hainaut M."/>
            <person name="Hatakka A."/>
            <person name="Henrissat B."/>
            <person name="Hilden K."/>
            <person name="Kuo R."/>
            <person name="Labutti K."/>
            <person name="Lipzen A."/>
            <person name="Makela M.R."/>
            <person name="Sandor L."/>
            <person name="Spatafora J.W."/>
            <person name="Grigoriev I.V."/>
            <person name="Hibbett D.S."/>
        </authorList>
    </citation>
    <scope>NUCLEOTIDE SEQUENCE [LARGE SCALE GENOMIC DNA]</scope>
    <source>
        <strain evidence="2 3">3A-2</strain>
    </source>
</reference>
<gene>
    <name evidence="2" type="ORF">OBBRIDRAFT_836396</name>
</gene>
<evidence type="ECO:0000313" key="3">
    <source>
        <dbReference type="Proteomes" id="UP000250043"/>
    </source>
</evidence>
<evidence type="ECO:0000259" key="1">
    <source>
        <dbReference type="Pfam" id="PF06985"/>
    </source>
</evidence>
<dbReference type="OrthoDB" id="2788050at2759"/>
<dbReference type="InterPro" id="IPR010730">
    <property type="entry name" value="HET"/>
</dbReference>